<reference evidence="3" key="1">
    <citation type="journal article" date="2021" name="PeerJ">
        <title>Extensive microbial diversity within the chicken gut microbiome revealed by metagenomics and culture.</title>
        <authorList>
            <person name="Gilroy R."/>
            <person name="Ravi A."/>
            <person name="Getino M."/>
            <person name="Pursley I."/>
            <person name="Horton D.L."/>
            <person name="Alikhan N.F."/>
            <person name="Baker D."/>
            <person name="Gharbi K."/>
            <person name="Hall N."/>
            <person name="Watson M."/>
            <person name="Adriaenssens E.M."/>
            <person name="Foster-Nyarko E."/>
            <person name="Jarju S."/>
            <person name="Secka A."/>
            <person name="Antonio M."/>
            <person name="Oren A."/>
            <person name="Chaudhuri R.R."/>
            <person name="La Ragione R."/>
            <person name="Hildebrand F."/>
            <person name="Pallen M.J."/>
        </authorList>
    </citation>
    <scope>NUCLEOTIDE SEQUENCE</scope>
    <source>
        <strain evidence="3">ChiGjej6B6-14162</strain>
    </source>
</reference>
<comment type="caution">
    <text evidence="3">The sequence shown here is derived from an EMBL/GenBank/DDBJ whole genome shotgun (WGS) entry which is preliminary data.</text>
</comment>
<evidence type="ECO:0000313" key="3">
    <source>
        <dbReference type="EMBL" id="HIX75847.1"/>
    </source>
</evidence>
<dbReference type="InterPro" id="IPR029140">
    <property type="entry name" value="Mfa1_C"/>
</dbReference>
<dbReference type="EMBL" id="DXEL01000085">
    <property type="protein sequence ID" value="HIX75847.1"/>
    <property type="molecule type" value="Genomic_DNA"/>
</dbReference>
<reference evidence="3" key="2">
    <citation type="submission" date="2021-04" db="EMBL/GenBank/DDBJ databases">
        <authorList>
            <person name="Gilroy R."/>
        </authorList>
    </citation>
    <scope>NUCLEOTIDE SEQUENCE</scope>
    <source>
        <strain evidence="3">ChiGjej6B6-14162</strain>
    </source>
</reference>
<name>A0A9D1XB86_9BACT</name>
<dbReference type="Pfam" id="PF15495">
    <property type="entry name" value="Fimbrillin_C"/>
    <property type="match status" value="1"/>
</dbReference>
<protein>
    <submittedName>
        <fullName evidence="3">Mfa1 fimbrilin C-terminal domain-containing protein</fullName>
    </submittedName>
</protein>
<evidence type="ECO:0000256" key="1">
    <source>
        <dbReference type="SAM" id="MobiDB-lite"/>
    </source>
</evidence>
<evidence type="ECO:0000259" key="2">
    <source>
        <dbReference type="Pfam" id="PF15495"/>
    </source>
</evidence>
<dbReference type="PROSITE" id="PS51257">
    <property type="entry name" value="PROKAR_LIPOPROTEIN"/>
    <property type="match status" value="1"/>
</dbReference>
<evidence type="ECO:0000313" key="4">
    <source>
        <dbReference type="Proteomes" id="UP000886740"/>
    </source>
</evidence>
<dbReference type="AlphaFoldDB" id="A0A9D1XB86"/>
<dbReference type="Proteomes" id="UP000886740">
    <property type="component" value="Unassembled WGS sequence"/>
</dbReference>
<feature type="domain" description="Minor fimbrium subunit Mfa1 C-terminal" evidence="2">
    <location>
        <begin position="633"/>
        <end position="714"/>
    </location>
</feature>
<proteinExistence type="predicted"/>
<gene>
    <name evidence="3" type="ORF">H9977_12565</name>
</gene>
<feature type="region of interest" description="Disordered" evidence="1">
    <location>
        <begin position="48"/>
        <end position="68"/>
    </location>
</feature>
<sequence>MNLKSTLWTLAFAVAAVSCSDELEEGGGTGTGNEENGEGVYVTVNVSSNVGPTTKAGEEGGGDLEDSDVESAVNNVNIFLIPSTKTTKMISNDLSIVNGAAETPIASGYTTDLLPATGSIEHHDAVATVKLSVPELDAWYHVVTVANAGKLGFTTLGQLRDYLQTTAWSGTNKYDEDGNGARNFVMTTHQMYQSDAGGSDLYVTAANSDPNHPAETTAYVERLAARIDMRFVSDLVGEKGASLTGNANMNDKVWITGYQVINQLVGGTYLLKRVTGNTASVTGSIESTDANKHPSPYLADEIWGNGNFNYVLDPWTRKKTYTAPGDDEDPTNFPTEINNSGAYYTGSNGSYTQTPVNTASINLAYTEKTGGLYLNHFHEGMNTEDFMKGFSSPVVDIKDISTTDNEYTPILYTQENTMDVEQQKNGFSTGVIFEAEYAPEHVSQYEETNGSVSSEVDYKKGSSFLVADYGRTGTTETGSGASSTITPLRKLSADMRTIAALGLKAGSDATIVKAMFNENGDWSSISKQADVEKVVTDMSGGPLVVAFKLYLQGKLEGISESNTFEKVKNYLTWDEFVKASHDAGNGIKYVPSDDDLANGIKASDGVEEKTATEVREDLMNNYNIAYYAAGTNGGKNYLKYWIKHEPNGTDNDPMGVMEFAIVRNNVYQLSVTGIRDLGDPLPFTPGKDDPDTPDKTKDIYIVIKLYVKEWVKRYNSDIIL</sequence>
<organism evidence="3 4">
    <name type="scientific">Candidatus Parabacteroides intestinipullorum</name>
    <dbReference type="NCBI Taxonomy" id="2838723"/>
    <lineage>
        <taxon>Bacteria</taxon>
        <taxon>Pseudomonadati</taxon>
        <taxon>Bacteroidota</taxon>
        <taxon>Bacteroidia</taxon>
        <taxon>Bacteroidales</taxon>
        <taxon>Tannerellaceae</taxon>
        <taxon>Parabacteroides</taxon>
    </lineage>
</organism>
<accession>A0A9D1XB86</accession>
<dbReference type="Gene3D" id="2.60.40.3690">
    <property type="match status" value="2"/>
</dbReference>